<keyword evidence="2" id="KW-1185">Reference proteome</keyword>
<reference evidence="1" key="1">
    <citation type="journal article" date="2023" name="Mol. Phylogenet. Evol.">
        <title>Genome-scale phylogeny and comparative genomics of the fungal order Sordariales.</title>
        <authorList>
            <person name="Hensen N."/>
            <person name="Bonometti L."/>
            <person name="Westerberg I."/>
            <person name="Brannstrom I.O."/>
            <person name="Guillou S."/>
            <person name="Cros-Aarteil S."/>
            <person name="Calhoun S."/>
            <person name="Haridas S."/>
            <person name="Kuo A."/>
            <person name="Mondo S."/>
            <person name="Pangilinan J."/>
            <person name="Riley R."/>
            <person name="LaButti K."/>
            <person name="Andreopoulos B."/>
            <person name="Lipzen A."/>
            <person name="Chen C."/>
            <person name="Yan M."/>
            <person name="Daum C."/>
            <person name="Ng V."/>
            <person name="Clum A."/>
            <person name="Steindorff A."/>
            <person name="Ohm R.A."/>
            <person name="Martin F."/>
            <person name="Silar P."/>
            <person name="Natvig D.O."/>
            <person name="Lalanne C."/>
            <person name="Gautier V."/>
            <person name="Ament-Velasquez S.L."/>
            <person name="Kruys A."/>
            <person name="Hutchinson M.I."/>
            <person name="Powell A.J."/>
            <person name="Barry K."/>
            <person name="Miller A.N."/>
            <person name="Grigoriev I.V."/>
            <person name="Debuchy R."/>
            <person name="Gladieux P."/>
            <person name="Hiltunen Thoren M."/>
            <person name="Johannesson H."/>
        </authorList>
    </citation>
    <scope>NUCLEOTIDE SEQUENCE</scope>
    <source>
        <strain evidence="1">SMH4131-1</strain>
    </source>
</reference>
<reference evidence="1" key="2">
    <citation type="submission" date="2023-06" db="EMBL/GenBank/DDBJ databases">
        <authorList>
            <consortium name="Lawrence Berkeley National Laboratory"/>
            <person name="Haridas S."/>
            <person name="Hensen N."/>
            <person name="Bonometti L."/>
            <person name="Westerberg I."/>
            <person name="Brannstrom I.O."/>
            <person name="Guillou S."/>
            <person name="Cros-Aarteil S."/>
            <person name="Calhoun S."/>
            <person name="Kuo A."/>
            <person name="Mondo S."/>
            <person name="Pangilinan J."/>
            <person name="Riley R."/>
            <person name="Labutti K."/>
            <person name="Andreopoulos B."/>
            <person name="Lipzen A."/>
            <person name="Chen C."/>
            <person name="Yanf M."/>
            <person name="Daum C."/>
            <person name="Ng V."/>
            <person name="Clum A."/>
            <person name="Steindorff A."/>
            <person name="Ohm R."/>
            <person name="Martin F."/>
            <person name="Silar P."/>
            <person name="Natvig D."/>
            <person name="Lalanne C."/>
            <person name="Gautier V."/>
            <person name="Ament-Velasquez S.L."/>
            <person name="Kruys A."/>
            <person name="Hutchinson M.I."/>
            <person name="Powell A.J."/>
            <person name="Barry K."/>
            <person name="Miller A.N."/>
            <person name="Grigoriev I.V."/>
            <person name="Debuchy R."/>
            <person name="Gladieux P."/>
            <person name="Thoren M.H."/>
            <person name="Johannesson H."/>
        </authorList>
    </citation>
    <scope>NUCLEOTIDE SEQUENCE</scope>
    <source>
        <strain evidence="1">SMH4131-1</strain>
    </source>
</reference>
<comment type="caution">
    <text evidence="1">The sequence shown here is derived from an EMBL/GenBank/DDBJ whole genome shotgun (WGS) entry which is preliminary data.</text>
</comment>
<accession>A0AAE0I7M9</accession>
<name>A0AAE0I7M9_9PEZI</name>
<evidence type="ECO:0000313" key="2">
    <source>
        <dbReference type="Proteomes" id="UP001286456"/>
    </source>
</evidence>
<evidence type="ECO:0000313" key="1">
    <source>
        <dbReference type="EMBL" id="KAK3319975.1"/>
    </source>
</evidence>
<organism evidence="1 2">
    <name type="scientific">Cercophora scortea</name>
    <dbReference type="NCBI Taxonomy" id="314031"/>
    <lineage>
        <taxon>Eukaryota</taxon>
        <taxon>Fungi</taxon>
        <taxon>Dikarya</taxon>
        <taxon>Ascomycota</taxon>
        <taxon>Pezizomycotina</taxon>
        <taxon>Sordariomycetes</taxon>
        <taxon>Sordariomycetidae</taxon>
        <taxon>Sordariales</taxon>
        <taxon>Lasiosphaeriaceae</taxon>
        <taxon>Cercophora</taxon>
    </lineage>
</organism>
<dbReference type="Proteomes" id="UP001286456">
    <property type="component" value="Unassembled WGS sequence"/>
</dbReference>
<sequence length="634" mass="69598">MADPFATSQVNDTNPKEYDQVILASQATINAQLKNMWALADEKSNIRTFTVSNLAGSIDGAKLEAPEISLNIVDRTKPIYYYLKFMSGTLKVSKNSKQRPDNTTADFNVAGWSVCFPAQISRVMVEKDGDEFKNHSAKTGLDSGSVFSLAKFFLDATTSTLYIASLSKFGDIDWAKQPDVVRKNFKTFMSQWMIDMAEDQQTVLGYSVVAADGASVNAHAPSFPPTAVDHCNYPWRDPSNSANLKTVKNDKDSLPENGFCYLITTQSKVPPDAQYLAYSGTFVNQTHGAVFCMNRAQFWGDWLLTADLLRKLARGTEMIPTAPYIKDVSSDYPDEDAVVEVAPRFVFGKNPDHPSEDGSYFAFIDHGSEWTWTGNLLSKSESVYVPSNGKTSSLEETARSSVKATFVAGGQRIIITGSNWFIMRYSKNTGEHSTAKVETAWHLTFALAAVNDGGLQITRVPDPARTENVKTTVTSENNGVNWSYPWDKFAGIISSTLRGWFDSSLAWLTNGLINALKGHHRLFLPASGVFLMQDPRFNKRGDLLVGLHYDGAEPPADNVPSGDKSKAKVRAAGFAAAPRQRFAVSDDPKVPDVFKNLPIKWASLPTRATLLPVQPDSHIPSAPEGLPAPVPVFA</sequence>
<proteinExistence type="predicted"/>
<protein>
    <submittedName>
        <fullName evidence="1">Uncharacterized protein</fullName>
    </submittedName>
</protein>
<dbReference type="AlphaFoldDB" id="A0AAE0I7M9"/>
<dbReference type="EMBL" id="JAUEPO010000006">
    <property type="protein sequence ID" value="KAK3319975.1"/>
    <property type="molecule type" value="Genomic_DNA"/>
</dbReference>
<gene>
    <name evidence="1" type="ORF">B0T19DRAFT_468045</name>
</gene>